<evidence type="ECO:0000313" key="3">
    <source>
        <dbReference type="Proteomes" id="UP000032309"/>
    </source>
</evidence>
<dbReference type="Proteomes" id="UP000032309">
    <property type="component" value="Unassembled WGS sequence"/>
</dbReference>
<organism evidence="1 3">
    <name type="scientific">Candidatus Brocadia sinica JPN1</name>
    <dbReference type="NCBI Taxonomy" id="1197129"/>
    <lineage>
        <taxon>Bacteria</taxon>
        <taxon>Pseudomonadati</taxon>
        <taxon>Planctomycetota</taxon>
        <taxon>Candidatus Brocadiia</taxon>
        <taxon>Candidatus Brocadiales</taxon>
        <taxon>Candidatus Brocadiaceae</taxon>
        <taxon>Candidatus Brocadia</taxon>
    </lineage>
</organism>
<evidence type="ECO:0000313" key="1">
    <source>
        <dbReference type="EMBL" id="GAN32463.1"/>
    </source>
</evidence>
<dbReference type="RefSeq" id="WP_052562620.1">
    <property type="nucleotide sequence ID" value="NZ_BAFN01000001.1"/>
</dbReference>
<evidence type="ECO:0008006" key="4">
    <source>
        <dbReference type="Google" id="ProtNLM"/>
    </source>
</evidence>
<gene>
    <name evidence="1" type="ORF">BROSI_A0978</name>
    <name evidence="2" type="ORF">BROSI_A2050</name>
</gene>
<evidence type="ECO:0000313" key="2">
    <source>
        <dbReference type="EMBL" id="GAN33525.1"/>
    </source>
</evidence>
<proteinExistence type="predicted"/>
<dbReference type="EMBL" id="BAFN01000001">
    <property type="protein sequence ID" value="GAN32463.1"/>
    <property type="molecule type" value="Genomic_DNA"/>
</dbReference>
<accession>A0ABQ0JUR7</accession>
<name>A0ABQ0JUR7_9BACT</name>
<keyword evidence="3" id="KW-1185">Reference proteome</keyword>
<dbReference type="InterPro" id="IPR025639">
    <property type="entry name" value="DruA"/>
</dbReference>
<sequence>MKPILFHYRSRELHADDIAFIKALTERHFLRGRSYISRELCKSWNWMQPNGKLKEYAARDLLLRLEEQGLVSLPPRIRPKNNLKPKVFDQIPLFVKRTLEGAITEYETPTIQVVRDHQERYLWGYLLYHYHYLGCPRLVGEHIRHIVHIGNQVVACLGWASAAWKVKDRDRFIGWDESTKRTHLHLIASNVRFLIPPWVMIKHLASKVLSLALRRLSHDWKSVYGHPVYLAETFVDTARFQGTCYQAANWIRVGKTQGNAKRGNRYQYHGQPKELYLYPLERNFRRFLAHDQG</sequence>
<dbReference type="Pfam" id="PF14236">
    <property type="entry name" value="DruA"/>
    <property type="match status" value="1"/>
</dbReference>
<reference evidence="3" key="1">
    <citation type="journal article" date="2015" name="Genome Announc.">
        <title>Draft Genome Sequence of an Anaerobic Ammonium-Oxidizing Bacterium, "Candidatus Brocadia sinica".</title>
        <authorList>
            <person name="Oshiki M."/>
            <person name="Shinyako-Hata K."/>
            <person name="Satoh H."/>
            <person name="Okabe S."/>
        </authorList>
    </citation>
    <scope>NUCLEOTIDE SEQUENCE [LARGE SCALE GENOMIC DNA]</scope>
    <source>
        <strain evidence="3">JPN1</strain>
    </source>
</reference>
<protein>
    <recommendedName>
        <fullName evidence="4">DUF4338 domain-containing protein</fullName>
    </recommendedName>
</protein>
<reference evidence="1" key="2">
    <citation type="journal article" date="2015" name="J. Bacteriol.">
        <title>Draft Genome Sequence of an Anaerobic Ammonium-Oxidizing Bacterium, 'Candidatus Brocadia sinica'.</title>
        <authorList>
            <person name="Oshiki M."/>
            <person name="Shinyako-Hata K."/>
            <person name="Satoh H."/>
            <person name="Okabe S."/>
        </authorList>
    </citation>
    <scope>NUCLEOTIDE SEQUENCE</scope>
    <source>
        <strain evidence="1">JPN1</strain>
    </source>
</reference>
<comment type="caution">
    <text evidence="1">The sequence shown here is derived from an EMBL/GenBank/DDBJ whole genome shotgun (WGS) entry which is preliminary data.</text>
</comment>
<dbReference type="EMBL" id="BAFN01000001">
    <property type="protein sequence ID" value="GAN33525.1"/>
    <property type="molecule type" value="Genomic_DNA"/>
</dbReference>